<name>A0A067S8X0_GALM3</name>
<organism evidence="1 2">
    <name type="scientific">Galerina marginata (strain CBS 339.88)</name>
    <dbReference type="NCBI Taxonomy" id="685588"/>
    <lineage>
        <taxon>Eukaryota</taxon>
        <taxon>Fungi</taxon>
        <taxon>Dikarya</taxon>
        <taxon>Basidiomycota</taxon>
        <taxon>Agaricomycotina</taxon>
        <taxon>Agaricomycetes</taxon>
        <taxon>Agaricomycetidae</taxon>
        <taxon>Agaricales</taxon>
        <taxon>Agaricineae</taxon>
        <taxon>Strophariaceae</taxon>
        <taxon>Galerina</taxon>
    </lineage>
</organism>
<protein>
    <submittedName>
        <fullName evidence="1">Uncharacterized protein</fullName>
    </submittedName>
</protein>
<reference evidence="2" key="1">
    <citation type="journal article" date="2014" name="Proc. Natl. Acad. Sci. U.S.A.">
        <title>Extensive sampling of basidiomycete genomes demonstrates inadequacy of the white-rot/brown-rot paradigm for wood decay fungi.</title>
        <authorList>
            <person name="Riley R."/>
            <person name="Salamov A.A."/>
            <person name="Brown D.W."/>
            <person name="Nagy L.G."/>
            <person name="Floudas D."/>
            <person name="Held B.W."/>
            <person name="Levasseur A."/>
            <person name="Lombard V."/>
            <person name="Morin E."/>
            <person name="Otillar R."/>
            <person name="Lindquist E.A."/>
            <person name="Sun H."/>
            <person name="LaButti K.M."/>
            <person name="Schmutz J."/>
            <person name="Jabbour D."/>
            <person name="Luo H."/>
            <person name="Baker S.E."/>
            <person name="Pisabarro A.G."/>
            <person name="Walton J.D."/>
            <person name="Blanchette R.A."/>
            <person name="Henrissat B."/>
            <person name="Martin F."/>
            <person name="Cullen D."/>
            <person name="Hibbett D.S."/>
            <person name="Grigoriev I.V."/>
        </authorList>
    </citation>
    <scope>NUCLEOTIDE SEQUENCE [LARGE SCALE GENOMIC DNA]</scope>
    <source>
        <strain evidence="2">CBS 339.88</strain>
    </source>
</reference>
<dbReference type="Proteomes" id="UP000027222">
    <property type="component" value="Unassembled WGS sequence"/>
</dbReference>
<dbReference type="OrthoDB" id="3262196at2759"/>
<dbReference type="AlphaFoldDB" id="A0A067S8X0"/>
<proteinExistence type="predicted"/>
<gene>
    <name evidence="1" type="ORF">GALMADRAFT_1127297</name>
</gene>
<dbReference type="EMBL" id="KL142416">
    <property type="protein sequence ID" value="KDR67281.1"/>
    <property type="molecule type" value="Genomic_DNA"/>
</dbReference>
<keyword evidence="2" id="KW-1185">Reference proteome</keyword>
<evidence type="ECO:0000313" key="1">
    <source>
        <dbReference type="EMBL" id="KDR67281.1"/>
    </source>
</evidence>
<accession>A0A067S8X0</accession>
<evidence type="ECO:0000313" key="2">
    <source>
        <dbReference type="Proteomes" id="UP000027222"/>
    </source>
</evidence>
<dbReference type="HOGENOM" id="CLU_1917220_0_0_1"/>
<sequence length="132" mass="14921">MPFAELDALYSDILSRVEDINATLRLLGAIILSKARDKSTEFMEELILLDEGDATRLLADLSSIIVVNEQSNIRVLHASLGDFLLDLARSKEFHINPTAIFSELSHIALHRIARLGWLHIREYSEYFLASVI</sequence>